<feature type="transmembrane region" description="Helical" evidence="1">
    <location>
        <begin position="68"/>
        <end position="85"/>
    </location>
</feature>
<dbReference type="Proteomes" id="UP001156140">
    <property type="component" value="Unassembled WGS sequence"/>
</dbReference>
<name>A0AA41QJI8_9HYPH</name>
<keyword evidence="3" id="KW-1185">Reference proteome</keyword>
<evidence type="ECO:0000313" key="2">
    <source>
        <dbReference type="EMBL" id="MCI0125298.1"/>
    </source>
</evidence>
<dbReference type="InterPro" id="IPR018750">
    <property type="entry name" value="DUF2306_membrane"/>
</dbReference>
<organism evidence="2 3">
    <name type="scientific">Paradevosia shaoguanensis</name>
    <dbReference type="NCBI Taxonomy" id="1335043"/>
    <lineage>
        <taxon>Bacteria</taxon>
        <taxon>Pseudomonadati</taxon>
        <taxon>Pseudomonadota</taxon>
        <taxon>Alphaproteobacteria</taxon>
        <taxon>Hyphomicrobiales</taxon>
        <taxon>Devosiaceae</taxon>
        <taxon>Paradevosia</taxon>
    </lineage>
</organism>
<feature type="transmembrane region" description="Helical" evidence="1">
    <location>
        <begin position="44"/>
        <end position="62"/>
    </location>
</feature>
<dbReference type="EMBL" id="JALAZD010000001">
    <property type="protein sequence ID" value="MCI0125298.1"/>
    <property type="molecule type" value="Genomic_DNA"/>
</dbReference>
<gene>
    <name evidence="2" type="ORF">ML536_00505</name>
</gene>
<protein>
    <submittedName>
        <fullName evidence="2">DUF2306 domain-containing protein</fullName>
    </submittedName>
</protein>
<sequence length="166" mass="18027">MTLEPLLSASPIIQIHAYAAIAAFILGACVLFRRKGDALHKAMGRFWVALMAVVAVSSLFIWEIRTFGLFSPIHILSLVTLYGLYKGVGHARARRIALHRRTMQALYLGALGIAGIFTLAPGRIMHRVVFGVDAGFPLNPFVLAAGIALALLAGWLVVRARRLPEA</sequence>
<feature type="transmembrane region" description="Helical" evidence="1">
    <location>
        <begin position="12"/>
        <end position="32"/>
    </location>
</feature>
<comment type="caution">
    <text evidence="2">The sequence shown here is derived from an EMBL/GenBank/DDBJ whole genome shotgun (WGS) entry which is preliminary data.</text>
</comment>
<dbReference type="AlphaFoldDB" id="A0AA41QJI8"/>
<proteinExistence type="predicted"/>
<evidence type="ECO:0000313" key="3">
    <source>
        <dbReference type="Proteomes" id="UP001156140"/>
    </source>
</evidence>
<feature type="transmembrane region" description="Helical" evidence="1">
    <location>
        <begin position="138"/>
        <end position="158"/>
    </location>
</feature>
<feature type="transmembrane region" description="Helical" evidence="1">
    <location>
        <begin position="105"/>
        <end position="126"/>
    </location>
</feature>
<accession>A0AA41QJI8</accession>
<reference evidence="2" key="1">
    <citation type="submission" date="2022-03" db="EMBL/GenBank/DDBJ databases">
        <title>The complete genome sequence of a Methyloterrigena soli.</title>
        <authorList>
            <person name="Zi Z."/>
        </authorList>
    </citation>
    <scope>NUCLEOTIDE SEQUENCE</scope>
    <source>
        <strain evidence="2">M48</strain>
    </source>
</reference>
<evidence type="ECO:0000256" key="1">
    <source>
        <dbReference type="SAM" id="Phobius"/>
    </source>
</evidence>
<keyword evidence="1" id="KW-1133">Transmembrane helix</keyword>
<dbReference type="Pfam" id="PF10067">
    <property type="entry name" value="DUF2306"/>
    <property type="match status" value="1"/>
</dbReference>
<keyword evidence="1" id="KW-0812">Transmembrane</keyword>
<dbReference type="RefSeq" id="WP_281734578.1">
    <property type="nucleotide sequence ID" value="NZ_JAKETQ010000001.1"/>
</dbReference>
<keyword evidence="1" id="KW-0472">Membrane</keyword>